<reference evidence="1 2" key="1">
    <citation type="submission" date="2023-07" db="EMBL/GenBank/DDBJ databases">
        <title>Genomic Encyclopedia of Type Strains, Phase IV (KMG-IV): sequencing the most valuable type-strain genomes for metagenomic binning, comparative biology and taxonomic classification.</title>
        <authorList>
            <person name="Goeker M."/>
        </authorList>
    </citation>
    <scope>NUCLEOTIDE SEQUENCE [LARGE SCALE GENOMIC DNA]</scope>
    <source>
        <strain evidence="1 2">DSM 27848</strain>
    </source>
</reference>
<dbReference type="EMBL" id="JAUSUO010000001">
    <property type="protein sequence ID" value="MDQ0342193.1"/>
    <property type="molecule type" value="Genomic_DNA"/>
</dbReference>
<evidence type="ECO:0000313" key="2">
    <source>
        <dbReference type="Proteomes" id="UP001232343"/>
    </source>
</evidence>
<protein>
    <submittedName>
        <fullName evidence="1">Uncharacterized protein</fullName>
    </submittedName>
</protein>
<accession>A0ABU0D1D9</accession>
<keyword evidence="2" id="KW-1185">Reference proteome</keyword>
<name>A0ABU0D1D9_9BACI</name>
<proteinExistence type="predicted"/>
<gene>
    <name evidence="1" type="ORF">J2S14_000986</name>
</gene>
<dbReference type="Proteomes" id="UP001232343">
    <property type="component" value="Unassembled WGS sequence"/>
</dbReference>
<evidence type="ECO:0000313" key="1">
    <source>
        <dbReference type="EMBL" id="MDQ0342193.1"/>
    </source>
</evidence>
<comment type="caution">
    <text evidence="1">The sequence shown here is derived from an EMBL/GenBank/DDBJ whole genome shotgun (WGS) entry which is preliminary data.</text>
</comment>
<organism evidence="1 2">
    <name type="scientific">Lederbergia wuyishanensis</name>
    <dbReference type="NCBI Taxonomy" id="1347903"/>
    <lineage>
        <taxon>Bacteria</taxon>
        <taxon>Bacillati</taxon>
        <taxon>Bacillota</taxon>
        <taxon>Bacilli</taxon>
        <taxon>Bacillales</taxon>
        <taxon>Bacillaceae</taxon>
        <taxon>Lederbergia</taxon>
    </lineage>
</organism>
<sequence>MCIIKCNNYLIFLLSLYTYHMLVNLEVIDVCYNGEKPFFIDAVKMIVENQGNFS</sequence>